<proteinExistence type="predicted"/>
<accession>A0A1J1C8I6</accession>
<evidence type="ECO:0000313" key="2">
    <source>
        <dbReference type="Proteomes" id="UP000183868"/>
    </source>
</evidence>
<dbReference type="AlphaFoldDB" id="A0A1J1C8I6"/>
<protein>
    <submittedName>
        <fullName evidence="1">Uncharacterized protein</fullName>
    </submittedName>
</protein>
<dbReference type="Proteomes" id="UP000183868">
    <property type="component" value="Chromosome"/>
</dbReference>
<reference evidence="1 2" key="1">
    <citation type="submission" date="2016-11" db="EMBL/GenBank/DDBJ databases">
        <title>Genomic analysis of Caldithrix abyssi and proposal of a novel bacterial phylum Caldithrichaeota.</title>
        <authorList>
            <person name="Kublanov I."/>
            <person name="Sigalova O."/>
            <person name="Gavrilov S."/>
            <person name="Lebedinsky A."/>
            <person name="Ivanova N."/>
            <person name="Daum C."/>
            <person name="Reddy T."/>
            <person name="Klenk H.P."/>
            <person name="Goker M."/>
            <person name="Reva O."/>
            <person name="Miroshnichenko M."/>
            <person name="Kyprides N."/>
            <person name="Woyke T."/>
            <person name="Gelfand M."/>
        </authorList>
    </citation>
    <scope>NUCLEOTIDE SEQUENCE [LARGE SCALE GENOMIC DNA]</scope>
    <source>
        <strain evidence="1 2">LF13</strain>
    </source>
</reference>
<dbReference type="EMBL" id="CP018099">
    <property type="protein sequence ID" value="APF19013.1"/>
    <property type="molecule type" value="Genomic_DNA"/>
</dbReference>
<sequence>MRLCRMRTTGGNNSEKWRHKEPGAIFLKIRIFDLYSI</sequence>
<dbReference type="KEGG" id="caby:Cabys_2264"/>
<evidence type="ECO:0000313" key="1">
    <source>
        <dbReference type="EMBL" id="APF19013.1"/>
    </source>
</evidence>
<name>A0A1J1C8I6_CALAY</name>
<organism evidence="1 2">
    <name type="scientific">Caldithrix abyssi DSM 13497</name>
    <dbReference type="NCBI Taxonomy" id="880073"/>
    <lineage>
        <taxon>Bacteria</taxon>
        <taxon>Pseudomonadati</taxon>
        <taxon>Calditrichota</taxon>
        <taxon>Calditrichia</taxon>
        <taxon>Calditrichales</taxon>
        <taxon>Calditrichaceae</taxon>
        <taxon>Caldithrix</taxon>
    </lineage>
</organism>
<gene>
    <name evidence="1" type="ORF">Cabys_2264</name>
</gene>